<feature type="domain" description="Peptidase M48" evidence="8">
    <location>
        <begin position="128"/>
        <end position="310"/>
    </location>
</feature>
<feature type="signal peptide" evidence="7">
    <location>
        <begin position="1"/>
        <end position="39"/>
    </location>
</feature>
<proteinExistence type="inferred from homology"/>
<dbReference type="PANTHER" id="PTHR22726">
    <property type="entry name" value="METALLOENDOPEPTIDASE OMA1"/>
    <property type="match status" value="1"/>
</dbReference>
<keyword evidence="3 6" id="KW-0378">Hydrolase</keyword>
<evidence type="ECO:0000256" key="3">
    <source>
        <dbReference type="ARBA" id="ARBA00022801"/>
    </source>
</evidence>
<accession>A0ABW2QMA6</accession>
<dbReference type="EC" id="3.4.24.-" evidence="9"/>
<dbReference type="EMBL" id="JBHTCA010000012">
    <property type="protein sequence ID" value="MFC7410191.1"/>
    <property type="molecule type" value="Genomic_DNA"/>
</dbReference>
<comment type="caution">
    <text evidence="9">The sequence shown here is derived from an EMBL/GenBank/DDBJ whole genome shotgun (WGS) entry which is preliminary data.</text>
</comment>
<name>A0ABW2QMA6_9BURK</name>
<dbReference type="RefSeq" id="WP_382224889.1">
    <property type="nucleotide sequence ID" value="NZ_JBHTCA010000012.1"/>
</dbReference>
<gene>
    <name evidence="9" type="ORF">ACFQPB_15090</name>
</gene>
<dbReference type="InterPro" id="IPR051156">
    <property type="entry name" value="Mito/Outer_Membr_Metalloprot"/>
</dbReference>
<evidence type="ECO:0000256" key="4">
    <source>
        <dbReference type="ARBA" id="ARBA00022833"/>
    </source>
</evidence>
<evidence type="ECO:0000313" key="9">
    <source>
        <dbReference type="EMBL" id="MFC7410191.1"/>
    </source>
</evidence>
<evidence type="ECO:0000256" key="5">
    <source>
        <dbReference type="ARBA" id="ARBA00023049"/>
    </source>
</evidence>
<dbReference type="PANTHER" id="PTHR22726:SF1">
    <property type="entry name" value="METALLOENDOPEPTIDASE OMA1, MITOCHONDRIAL"/>
    <property type="match status" value="1"/>
</dbReference>
<reference evidence="10" key="1">
    <citation type="journal article" date="2019" name="Int. J. Syst. Evol. Microbiol.">
        <title>The Global Catalogue of Microorganisms (GCM) 10K type strain sequencing project: providing services to taxonomists for standard genome sequencing and annotation.</title>
        <authorList>
            <consortium name="The Broad Institute Genomics Platform"/>
            <consortium name="The Broad Institute Genome Sequencing Center for Infectious Disease"/>
            <person name="Wu L."/>
            <person name="Ma J."/>
        </authorList>
    </citation>
    <scope>NUCLEOTIDE SEQUENCE [LARGE SCALE GENOMIC DNA]</scope>
    <source>
        <strain evidence="10">CGMCC 1.12371</strain>
    </source>
</reference>
<dbReference type="Gene3D" id="3.30.2010.10">
    <property type="entry name" value="Metalloproteases ('zincins'), catalytic domain"/>
    <property type="match status" value="1"/>
</dbReference>
<dbReference type="Pfam" id="PF01435">
    <property type="entry name" value="Peptidase_M48"/>
    <property type="match status" value="1"/>
</dbReference>
<dbReference type="PROSITE" id="PS51257">
    <property type="entry name" value="PROKAR_LIPOPROTEIN"/>
    <property type="match status" value="1"/>
</dbReference>
<keyword evidence="4 6" id="KW-0862">Zinc</keyword>
<dbReference type="GO" id="GO:0008237">
    <property type="term" value="F:metallopeptidase activity"/>
    <property type="evidence" value="ECO:0007669"/>
    <property type="project" value="UniProtKB-KW"/>
</dbReference>
<protein>
    <submittedName>
        <fullName evidence="9">M48 family metalloprotease</fullName>
        <ecNumber evidence="9">3.4.24.-</ecNumber>
    </submittedName>
</protein>
<comment type="similarity">
    <text evidence="6">Belongs to the peptidase M48 family.</text>
</comment>
<keyword evidence="5 6" id="KW-0482">Metalloprotease</keyword>
<feature type="chain" id="PRO_5046007563" evidence="7">
    <location>
        <begin position="40"/>
        <end position="346"/>
    </location>
</feature>
<comment type="cofactor">
    <cofactor evidence="6">
        <name>Zn(2+)</name>
        <dbReference type="ChEBI" id="CHEBI:29105"/>
    </cofactor>
    <text evidence="6">Binds 1 zinc ion per subunit.</text>
</comment>
<dbReference type="Proteomes" id="UP001596501">
    <property type="component" value="Unassembled WGS sequence"/>
</dbReference>
<keyword evidence="2" id="KW-0479">Metal-binding</keyword>
<evidence type="ECO:0000256" key="7">
    <source>
        <dbReference type="SAM" id="SignalP"/>
    </source>
</evidence>
<sequence length="346" mass="36088">MTHDPRTSIRTSLRPRRTGLHLLPAVLAAAGLSACVATAPTSGGGSGGSITDALRSLGSSVQAAGASMPAVAANLPLGGSGSSAGEALSLVQLLMQSIDKIDEPKEIEIGRNLAAVLLGAKPALKDARTQRYVNELGRWLALHSSRPQLPWLFVVLDDPGVNAFAAPGGFVFVTKGLLDRTFSEAELAGVLAHEIVHVEKKHHLQALAKTARSGLATQLIGSQVRNNVGGVVATQLMNLGKNLYSKGLDRADEFEADALGVSLATRAGMDPFGLPTVLQTLSTVRPDDPAYLLALATHPPTSQRLASLQTAMGQQFDRYGAARQVPVRARVTQTSATPAAAQPAKK</sequence>
<evidence type="ECO:0000256" key="6">
    <source>
        <dbReference type="RuleBase" id="RU003983"/>
    </source>
</evidence>
<keyword evidence="1 6" id="KW-0645">Protease</keyword>
<dbReference type="InterPro" id="IPR001915">
    <property type="entry name" value="Peptidase_M48"/>
</dbReference>
<organism evidence="9 10">
    <name type="scientific">Hydrogenophaga atypica</name>
    <dbReference type="NCBI Taxonomy" id="249409"/>
    <lineage>
        <taxon>Bacteria</taxon>
        <taxon>Pseudomonadati</taxon>
        <taxon>Pseudomonadota</taxon>
        <taxon>Betaproteobacteria</taxon>
        <taxon>Burkholderiales</taxon>
        <taxon>Comamonadaceae</taxon>
        <taxon>Hydrogenophaga</taxon>
    </lineage>
</organism>
<evidence type="ECO:0000313" key="10">
    <source>
        <dbReference type="Proteomes" id="UP001596501"/>
    </source>
</evidence>
<keyword evidence="7" id="KW-0732">Signal</keyword>
<evidence type="ECO:0000256" key="1">
    <source>
        <dbReference type="ARBA" id="ARBA00022670"/>
    </source>
</evidence>
<evidence type="ECO:0000259" key="8">
    <source>
        <dbReference type="Pfam" id="PF01435"/>
    </source>
</evidence>
<evidence type="ECO:0000256" key="2">
    <source>
        <dbReference type="ARBA" id="ARBA00022723"/>
    </source>
</evidence>
<keyword evidence="10" id="KW-1185">Reference proteome</keyword>